<dbReference type="EMBL" id="OZ037944">
    <property type="protein sequence ID" value="CAL1695230.1"/>
    <property type="molecule type" value="Genomic_DNA"/>
</dbReference>
<accession>A0ABP1CHR1</accession>
<dbReference type="NCBIfam" id="TIGR02118">
    <property type="entry name" value="EthD family reductase"/>
    <property type="match status" value="1"/>
</dbReference>
<dbReference type="InterPro" id="IPR011008">
    <property type="entry name" value="Dimeric_a/b-barrel"/>
</dbReference>
<evidence type="ECO:0000313" key="2">
    <source>
        <dbReference type="EMBL" id="CAL1695230.1"/>
    </source>
</evidence>
<protein>
    <recommendedName>
        <fullName evidence="4">EthD domain-containing protein</fullName>
    </recommendedName>
</protein>
<proteinExistence type="inferred from homology"/>
<gene>
    <name evidence="2" type="ORF">GFSPODELE1_LOCUS653</name>
</gene>
<comment type="similarity">
    <text evidence="1">Belongs to the tpcK family.</text>
</comment>
<sequence>MAPPALLLVFSDPGDKVSESEFQDWYDSEHVPLRIDIPAFKSWKRLKAFNDQTPPWAAIYDLTSFEDTQNPPYTTLAETRSEREKDILSKLKLLDRRIYELYQGAPIHPPSPSFHEKTSAPYVAFILVDVKPEAEEEYNRFYDEEHIPLLSKIPGWLRSRRFVLKDWARTGTGVQKGEKAPPKYLLVSEYAHFDGQHSEEFKQAMNTPWREKITKELEVFERRFYTHYKSWERE</sequence>
<evidence type="ECO:0008006" key="4">
    <source>
        <dbReference type="Google" id="ProtNLM"/>
    </source>
</evidence>
<reference evidence="3" key="1">
    <citation type="submission" date="2024-04" db="EMBL/GenBank/DDBJ databases">
        <authorList>
            <person name="Shaw F."/>
            <person name="Minotto A."/>
        </authorList>
    </citation>
    <scope>NUCLEOTIDE SEQUENCE [LARGE SCALE GENOMIC DNA]</scope>
</reference>
<dbReference type="SUPFAM" id="SSF54909">
    <property type="entry name" value="Dimeric alpha+beta barrel"/>
    <property type="match status" value="2"/>
</dbReference>
<dbReference type="Proteomes" id="UP001497453">
    <property type="component" value="Chromosome 1"/>
</dbReference>
<evidence type="ECO:0000313" key="3">
    <source>
        <dbReference type="Proteomes" id="UP001497453"/>
    </source>
</evidence>
<name>A0ABP1CHR1_9APHY</name>
<evidence type="ECO:0000256" key="1">
    <source>
        <dbReference type="ARBA" id="ARBA00005986"/>
    </source>
</evidence>
<dbReference type="InterPro" id="IPR009799">
    <property type="entry name" value="EthD_dom"/>
</dbReference>
<organism evidence="2 3">
    <name type="scientific">Somion occarium</name>
    <dbReference type="NCBI Taxonomy" id="3059160"/>
    <lineage>
        <taxon>Eukaryota</taxon>
        <taxon>Fungi</taxon>
        <taxon>Dikarya</taxon>
        <taxon>Basidiomycota</taxon>
        <taxon>Agaricomycotina</taxon>
        <taxon>Agaricomycetes</taxon>
        <taxon>Polyporales</taxon>
        <taxon>Cerrenaceae</taxon>
        <taxon>Somion</taxon>
    </lineage>
</organism>
<dbReference type="Gene3D" id="3.30.70.100">
    <property type="match status" value="1"/>
</dbReference>
<keyword evidence="3" id="KW-1185">Reference proteome</keyword>